<keyword evidence="1" id="KW-1133">Transmembrane helix</keyword>
<comment type="caution">
    <text evidence="2">The sequence shown here is derived from an EMBL/GenBank/DDBJ whole genome shotgun (WGS) entry which is preliminary data.</text>
</comment>
<keyword evidence="1" id="KW-0472">Membrane</keyword>
<proteinExistence type="predicted"/>
<dbReference type="EMBL" id="CAJNOR010001559">
    <property type="protein sequence ID" value="CAF1163937.1"/>
    <property type="molecule type" value="Genomic_DNA"/>
</dbReference>
<evidence type="ECO:0000313" key="3">
    <source>
        <dbReference type="Proteomes" id="UP000663828"/>
    </source>
</evidence>
<gene>
    <name evidence="2" type="ORF">XAT740_LOCUS21642</name>
</gene>
<dbReference type="Proteomes" id="UP000663828">
    <property type="component" value="Unassembled WGS sequence"/>
</dbReference>
<name>A0A814TNS5_ADIRI</name>
<evidence type="ECO:0000313" key="2">
    <source>
        <dbReference type="EMBL" id="CAF1163937.1"/>
    </source>
</evidence>
<organism evidence="2 3">
    <name type="scientific">Adineta ricciae</name>
    <name type="common">Rotifer</name>
    <dbReference type="NCBI Taxonomy" id="249248"/>
    <lineage>
        <taxon>Eukaryota</taxon>
        <taxon>Metazoa</taxon>
        <taxon>Spiralia</taxon>
        <taxon>Gnathifera</taxon>
        <taxon>Rotifera</taxon>
        <taxon>Eurotatoria</taxon>
        <taxon>Bdelloidea</taxon>
        <taxon>Adinetida</taxon>
        <taxon>Adinetidae</taxon>
        <taxon>Adineta</taxon>
    </lineage>
</organism>
<accession>A0A814TNS5</accession>
<feature type="transmembrane region" description="Helical" evidence="1">
    <location>
        <begin position="79"/>
        <end position="97"/>
    </location>
</feature>
<feature type="transmembrane region" description="Helical" evidence="1">
    <location>
        <begin position="142"/>
        <end position="169"/>
    </location>
</feature>
<feature type="transmembrane region" description="Helical" evidence="1">
    <location>
        <begin position="104"/>
        <end position="130"/>
    </location>
</feature>
<keyword evidence="1" id="KW-0812">Transmembrane</keyword>
<keyword evidence="3" id="KW-1185">Reference proteome</keyword>
<feature type="transmembrane region" description="Helical" evidence="1">
    <location>
        <begin position="37"/>
        <end position="59"/>
    </location>
</feature>
<evidence type="ECO:0000256" key="1">
    <source>
        <dbReference type="SAM" id="Phobius"/>
    </source>
</evidence>
<sequence>MVENEGNVRADVTNDDDISDGSAYLPSKKMTIGRLRMYLLVLLSIMIAFSLFYLLFVSLPCMKYISSWYCEHFNRRYEFSWALVSLIYDTLWLIVTFRSHIKGLLFFAWLSTILLCIFGVFLIVALLAIFQTMMYFHMIETHIIVASVISVVLCIITLVLQLIIILFSFKLSKLISKSIEKVNDSL</sequence>
<reference evidence="2" key="1">
    <citation type="submission" date="2021-02" db="EMBL/GenBank/DDBJ databases">
        <authorList>
            <person name="Nowell W R."/>
        </authorList>
    </citation>
    <scope>NUCLEOTIDE SEQUENCE</scope>
</reference>
<dbReference type="AlphaFoldDB" id="A0A814TNS5"/>
<protein>
    <submittedName>
        <fullName evidence="2">Uncharacterized protein</fullName>
    </submittedName>
</protein>